<evidence type="ECO:0000313" key="2">
    <source>
        <dbReference type="EMBL" id="CAF4870270.1"/>
    </source>
</evidence>
<feature type="non-terminal residue" evidence="5">
    <location>
        <position position="38"/>
    </location>
</feature>
<dbReference type="EMBL" id="CAJOBI010212160">
    <property type="protein sequence ID" value="CAF5020625.1"/>
    <property type="molecule type" value="Genomic_DNA"/>
</dbReference>
<feature type="compositionally biased region" description="Polar residues" evidence="1">
    <location>
        <begin position="10"/>
        <end position="19"/>
    </location>
</feature>
<reference evidence="5" key="1">
    <citation type="submission" date="2021-02" db="EMBL/GenBank/DDBJ databases">
        <authorList>
            <person name="Nowell W R."/>
        </authorList>
    </citation>
    <scope>NUCLEOTIDE SEQUENCE</scope>
</reference>
<organism evidence="5 6">
    <name type="scientific">Rotaria magnacalcarata</name>
    <dbReference type="NCBI Taxonomy" id="392030"/>
    <lineage>
        <taxon>Eukaryota</taxon>
        <taxon>Metazoa</taxon>
        <taxon>Spiralia</taxon>
        <taxon>Gnathifera</taxon>
        <taxon>Rotifera</taxon>
        <taxon>Eurotatoria</taxon>
        <taxon>Bdelloidea</taxon>
        <taxon>Philodinida</taxon>
        <taxon>Philodinidae</taxon>
        <taxon>Rotaria</taxon>
    </lineage>
</organism>
<evidence type="ECO:0000313" key="4">
    <source>
        <dbReference type="EMBL" id="CAF5031303.1"/>
    </source>
</evidence>
<dbReference type="Proteomes" id="UP000676336">
    <property type="component" value="Unassembled WGS sequence"/>
</dbReference>
<protein>
    <submittedName>
        <fullName evidence="5">Uncharacterized protein</fullName>
    </submittedName>
</protein>
<evidence type="ECO:0000313" key="6">
    <source>
        <dbReference type="Proteomes" id="UP000681720"/>
    </source>
</evidence>
<feature type="region of interest" description="Disordered" evidence="1">
    <location>
        <begin position="1"/>
        <end position="38"/>
    </location>
</feature>
<evidence type="ECO:0000313" key="3">
    <source>
        <dbReference type="EMBL" id="CAF5020625.1"/>
    </source>
</evidence>
<name>A0A8S3E7N1_9BILA</name>
<accession>A0A8S3E7N1</accession>
<sequence length="38" mass="4102">MKVVKGASTGDKTSYNYSKPTPPPSVSIDDQLDDTDED</sequence>
<evidence type="ECO:0000313" key="5">
    <source>
        <dbReference type="EMBL" id="CAF5039039.1"/>
    </source>
</evidence>
<gene>
    <name evidence="2" type="ORF">BYL167_LOCUS50925</name>
    <name evidence="5" type="ORF">GIL414_LOCUS59318</name>
    <name evidence="3" type="ORF">SMN809_LOCUS57625</name>
    <name evidence="4" type="ORF">SMN809_LOCUS58133</name>
</gene>
<dbReference type="EMBL" id="CAJOBJ010223822">
    <property type="protein sequence ID" value="CAF5039039.1"/>
    <property type="molecule type" value="Genomic_DNA"/>
</dbReference>
<proteinExistence type="predicted"/>
<comment type="caution">
    <text evidence="5">The sequence shown here is derived from an EMBL/GenBank/DDBJ whole genome shotgun (WGS) entry which is preliminary data.</text>
</comment>
<dbReference type="Proteomes" id="UP000681967">
    <property type="component" value="Unassembled WGS sequence"/>
</dbReference>
<dbReference type="AlphaFoldDB" id="A0A8S3E7N1"/>
<dbReference type="EMBL" id="CAJOBI010216648">
    <property type="protein sequence ID" value="CAF5031303.1"/>
    <property type="molecule type" value="Genomic_DNA"/>
</dbReference>
<dbReference type="EMBL" id="CAJOBH010158455">
    <property type="protein sequence ID" value="CAF4870270.1"/>
    <property type="molecule type" value="Genomic_DNA"/>
</dbReference>
<evidence type="ECO:0000256" key="1">
    <source>
        <dbReference type="SAM" id="MobiDB-lite"/>
    </source>
</evidence>
<dbReference type="Proteomes" id="UP000681720">
    <property type="component" value="Unassembled WGS sequence"/>
</dbReference>